<name>A0ABR6FFC0_9BURK</name>
<comment type="caution">
    <text evidence="1">The sequence shown here is derived from an EMBL/GenBank/DDBJ whole genome shotgun (WGS) entry which is preliminary data.</text>
</comment>
<evidence type="ECO:0000313" key="2">
    <source>
        <dbReference type="Proteomes" id="UP000533533"/>
    </source>
</evidence>
<organism evidence="1 2">
    <name type="scientific">Paraburkholderia silvatlantica</name>
    <dbReference type="NCBI Taxonomy" id="321895"/>
    <lineage>
        <taxon>Bacteria</taxon>
        <taxon>Pseudomonadati</taxon>
        <taxon>Pseudomonadota</taxon>
        <taxon>Betaproteobacteria</taxon>
        <taxon>Burkholderiales</taxon>
        <taxon>Burkholderiaceae</taxon>
        <taxon>Paraburkholderia</taxon>
    </lineage>
</organism>
<evidence type="ECO:0000313" key="1">
    <source>
        <dbReference type="EMBL" id="MBB2926116.1"/>
    </source>
</evidence>
<dbReference type="Proteomes" id="UP000533533">
    <property type="component" value="Unassembled WGS sequence"/>
</dbReference>
<gene>
    <name evidence="1" type="ORF">FHX59_000523</name>
</gene>
<keyword evidence="2" id="KW-1185">Reference proteome</keyword>
<protein>
    <submittedName>
        <fullName evidence="1">Uncharacterized protein</fullName>
    </submittedName>
</protein>
<reference evidence="1 2" key="1">
    <citation type="submission" date="2020-08" db="EMBL/GenBank/DDBJ databases">
        <title>Genomic Encyclopedia of Type Strains, Phase IV (KMG-V): Genome sequencing to study the core and pangenomes of soil and plant-associated prokaryotes.</title>
        <authorList>
            <person name="Whitman W."/>
        </authorList>
    </citation>
    <scope>NUCLEOTIDE SEQUENCE [LARGE SCALE GENOMIC DNA]</scope>
    <source>
        <strain evidence="1 2">SRMrh-85</strain>
    </source>
</reference>
<accession>A0ABR6FFC0</accession>
<dbReference type="EMBL" id="JACHVZ010000002">
    <property type="protein sequence ID" value="MBB2926116.1"/>
    <property type="molecule type" value="Genomic_DNA"/>
</dbReference>
<proteinExistence type="predicted"/>
<sequence>MFKHLFSELARVFVSAGRNPDLSARVDFPCCALDDAAIERESALSRLRDSAGMRAARSRRRVWRLREVRRDFRHEVRPGLRL</sequence>
<dbReference type="RefSeq" id="WP_133253726.1">
    <property type="nucleotide sequence ID" value="NZ_JACHVZ010000002.1"/>
</dbReference>